<feature type="compositionally biased region" description="Low complexity" evidence="1">
    <location>
        <begin position="143"/>
        <end position="152"/>
    </location>
</feature>
<gene>
    <name evidence="2" type="ORF">OUY24_22560</name>
</gene>
<protein>
    <submittedName>
        <fullName evidence="2">Uncharacterized protein</fullName>
    </submittedName>
</protein>
<organism evidence="2 3">
    <name type="scientific">Nonomuraea ferruginea</name>
    <dbReference type="NCBI Taxonomy" id="46174"/>
    <lineage>
        <taxon>Bacteria</taxon>
        <taxon>Bacillati</taxon>
        <taxon>Actinomycetota</taxon>
        <taxon>Actinomycetes</taxon>
        <taxon>Streptosporangiales</taxon>
        <taxon>Streptosporangiaceae</taxon>
        <taxon>Nonomuraea</taxon>
    </lineage>
</organism>
<dbReference type="EMBL" id="JAPNUD010000066">
    <property type="protein sequence ID" value="MDA0643419.1"/>
    <property type="molecule type" value="Genomic_DNA"/>
</dbReference>
<dbReference type="Proteomes" id="UP001212498">
    <property type="component" value="Unassembled WGS sequence"/>
</dbReference>
<sequence>MSRLWSRQMINETPYLRLQADYVGRLGVEVGIFVAVDHLRRKNLLTPEEEELYFDIDDWFREHLPEPPFYADGNTIGAITWFKHATTGAMLARLRPLRDLLSVHDVRCDLVRASDPGKLVYEDQYQVGVIPRIRKRPSPLPPGVTLGPTTSGSKRHLARRPPEPR</sequence>
<accession>A0ABT4T1Q2</accession>
<feature type="region of interest" description="Disordered" evidence="1">
    <location>
        <begin position="133"/>
        <end position="165"/>
    </location>
</feature>
<proteinExistence type="predicted"/>
<reference evidence="2 3" key="1">
    <citation type="submission" date="2022-11" db="EMBL/GenBank/DDBJ databases">
        <title>Nonomuraea corallina sp. nov., a new species of the genus Nonomuraea isolated from sea side sediment in Thai sea.</title>
        <authorList>
            <person name="Ngamcharungchit C."/>
            <person name="Matsumoto A."/>
            <person name="Suriyachadkun C."/>
            <person name="Panbangred W."/>
            <person name="Inahashi Y."/>
            <person name="Intra B."/>
        </authorList>
    </citation>
    <scope>NUCLEOTIDE SEQUENCE [LARGE SCALE GENOMIC DNA]</scope>
    <source>
        <strain evidence="2 3">DSM 43553</strain>
    </source>
</reference>
<comment type="caution">
    <text evidence="2">The sequence shown here is derived from an EMBL/GenBank/DDBJ whole genome shotgun (WGS) entry which is preliminary data.</text>
</comment>
<evidence type="ECO:0000313" key="2">
    <source>
        <dbReference type="EMBL" id="MDA0643419.1"/>
    </source>
</evidence>
<evidence type="ECO:0000256" key="1">
    <source>
        <dbReference type="SAM" id="MobiDB-lite"/>
    </source>
</evidence>
<name>A0ABT4T1Q2_9ACTN</name>
<evidence type="ECO:0000313" key="3">
    <source>
        <dbReference type="Proteomes" id="UP001212498"/>
    </source>
</evidence>
<keyword evidence="3" id="KW-1185">Reference proteome</keyword>
<dbReference type="RefSeq" id="WP_271277702.1">
    <property type="nucleotide sequence ID" value="NZ_BAABFD010000028.1"/>
</dbReference>